<dbReference type="EMBL" id="CP049742">
    <property type="protein sequence ID" value="QPC47685.1"/>
    <property type="molecule type" value="Genomic_DNA"/>
</dbReference>
<dbReference type="RefSeq" id="WP_239672360.1">
    <property type="nucleotide sequence ID" value="NZ_CP049742.1"/>
</dbReference>
<gene>
    <name evidence="1" type="ORF">G8O30_12325</name>
</gene>
<evidence type="ECO:0008006" key="3">
    <source>
        <dbReference type="Google" id="ProtNLM"/>
    </source>
</evidence>
<accession>A0A7S8CCX6</accession>
<dbReference type="Proteomes" id="UP000593626">
    <property type="component" value="Chromosome"/>
</dbReference>
<organism evidence="1 2">
    <name type="scientific">Mangrovibacillus cuniculi</name>
    <dbReference type="NCBI Taxonomy" id="2593652"/>
    <lineage>
        <taxon>Bacteria</taxon>
        <taxon>Bacillati</taxon>
        <taxon>Bacillota</taxon>
        <taxon>Bacilli</taxon>
        <taxon>Bacillales</taxon>
        <taxon>Bacillaceae</taxon>
        <taxon>Mangrovibacillus</taxon>
    </lineage>
</organism>
<reference evidence="1 2" key="1">
    <citation type="submission" date="2019-07" db="EMBL/GenBank/DDBJ databases">
        <title>Genome sequence of 2 isolates from Red Sea Mangroves.</title>
        <authorList>
            <person name="Sefrji F."/>
            <person name="Michoud G."/>
            <person name="Merlino G."/>
            <person name="Daffonchio D."/>
        </authorList>
    </citation>
    <scope>NUCLEOTIDE SEQUENCE [LARGE SCALE GENOMIC DNA]</scope>
    <source>
        <strain evidence="1 2">R1DC41</strain>
    </source>
</reference>
<name>A0A7S8CCX6_9BACI</name>
<protein>
    <recommendedName>
        <fullName evidence="3">Group-specific protein</fullName>
    </recommendedName>
</protein>
<dbReference type="AlphaFoldDB" id="A0A7S8CCX6"/>
<evidence type="ECO:0000313" key="2">
    <source>
        <dbReference type="Proteomes" id="UP000593626"/>
    </source>
</evidence>
<keyword evidence="2" id="KW-1185">Reference proteome</keyword>
<dbReference type="KEGG" id="mcui:G8O30_12325"/>
<sequence length="131" mass="15337">MLKDLSAGVKISITRSINIAFEQYMADIKWEEERFAMADFMQAWRKYIEENASWYEQLTPEQRSSEEFHSELANKINETINKILGDEPTEEQIAQLDKLQAETGDETFYSCKLEAKYLLEKLEADVKKKSN</sequence>
<proteinExistence type="predicted"/>
<evidence type="ECO:0000313" key="1">
    <source>
        <dbReference type="EMBL" id="QPC47685.1"/>
    </source>
</evidence>